<name>A0A0F7FIW0_9CREN</name>
<proteinExistence type="predicted"/>
<dbReference type="InterPro" id="IPR004843">
    <property type="entry name" value="Calcineurin-like_PHP"/>
</dbReference>
<dbReference type="EMBL" id="CP009961">
    <property type="protein sequence ID" value="AKG38782.1"/>
    <property type="molecule type" value="Genomic_DNA"/>
</dbReference>
<dbReference type="SUPFAM" id="SSF56300">
    <property type="entry name" value="Metallo-dependent phosphatases"/>
    <property type="match status" value="1"/>
</dbReference>
<dbReference type="HOGENOM" id="CLU_075478_0_1_2"/>
<dbReference type="InterPro" id="IPR004376">
    <property type="entry name" value="Pesterase_MJ0037"/>
</dbReference>
<organism evidence="2 3">
    <name type="scientific">Infirmifilum uzonense</name>
    <dbReference type="NCBI Taxonomy" id="1550241"/>
    <lineage>
        <taxon>Archaea</taxon>
        <taxon>Thermoproteota</taxon>
        <taxon>Thermoprotei</taxon>
        <taxon>Thermofilales</taxon>
        <taxon>Thermofilaceae</taxon>
        <taxon>Infirmifilum</taxon>
    </lineage>
</organism>
<dbReference type="CDD" id="cd07391">
    <property type="entry name" value="MPP_PF1019"/>
    <property type="match status" value="1"/>
</dbReference>
<protein>
    <recommendedName>
        <fullName evidence="1">Calcineurin-like phosphoesterase domain-containing protein</fullName>
    </recommendedName>
</protein>
<keyword evidence="3" id="KW-1185">Reference proteome</keyword>
<dbReference type="InterPro" id="IPR024173">
    <property type="entry name" value="Pesterase_MJ0037-like"/>
</dbReference>
<dbReference type="NCBIfam" id="TIGR00024">
    <property type="entry name" value="SbcD_rel_arch"/>
    <property type="match status" value="1"/>
</dbReference>
<dbReference type="PANTHER" id="PTHR39323:SF1">
    <property type="entry name" value="BLR1149 PROTEIN"/>
    <property type="match status" value="1"/>
</dbReference>
<evidence type="ECO:0000313" key="3">
    <source>
        <dbReference type="Proteomes" id="UP000067434"/>
    </source>
</evidence>
<gene>
    <name evidence="2" type="ORF">MA03_05175</name>
</gene>
<dbReference type="GO" id="GO:0016787">
    <property type="term" value="F:hydrolase activity"/>
    <property type="evidence" value="ECO:0007669"/>
    <property type="project" value="InterPro"/>
</dbReference>
<dbReference type="Proteomes" id="UP000067434">
    <property type="component" value="Chromosome"/>
</dbReference>
<dbReference type="PANTHER" id="PTHR39323">
    <property type="entry name" value="BLR1149 PROTEIN"/>
    <property type="match status" value="1"/>
</dbReference>
<dbReference type="KEGG" id="thf:MA03_05175"/>
<evidence type="ECO:0000313" key="2">
    <source>
        <dbReference type="EMBL" id="AKG38782.1"/>
    </source>
</evidence>
<accession>A0A0F7FIW0</accession>
<sequence length="263" mass="29305">MLADAASLPRLKLSRNLELVGLGLYISDEDTLLIADLHIGYEEALSEDGIFIPPVQTAEMRALISRMVRETGASKLVLLGDIKHEFGDVTRQEWRETNELLSFLTEELRLSVSVVRGNHDNYLIPILKKMNISLYDPHATVGSSLLIHGHKPLPVEGFAESVKLIVMGHEHPAIVLRDELGAKVKLKVFLDGEYMGKRVIVLPALSPLMPGTEVNVERKLLSPLLREARVDDFRVYAVDIEAGIYDFGLIKHLRLVSSTPSEL</sequence>
<dbReference type="AlphaFoldDB" id="A0A0F7FIW0"/>
<evidence type="ECO:0000259" key="1">
    <source>
        <dbReference type="Pfam" id="PF00149"/>
    </source>
</evidence>
<reference evidence="2 3" key="1">
    <citation type="journal article" date="2015" name="Stand. Genomic Sci.">
        <title>Complete genome sequence of and proposal of Thermofilum uzonense sp. nov. a novel hyperthermophilic crenarchaeon and emended description of the genus Thermofilum.</title>
        <authorList>
            <person name="Toshchakov S.V."/>
            <person name="Korzhenkov A.A."/>
            <person name="Samarov N.I."/>
            <person name="Mazunin I.O."/>
            <person name="Mozhey O.I."/>
            <person name="Shmyr I.S."/>
            <person name="Derbikova K.S."/>
            <person name="Taranov E.A."/>
            <person name="Dominova I.N."/>
            <person name="Bonch-Osmolovskaya E.A."/>
            <person name="Patrushev M.V."/>
            <person name="Podosokorskaya O.A."/>
            <person name="Kublanov I.V."/>
        </authorList>
    </citation>
    <scope>NUCLEOTIDE SEQUENCE [LARGE SCALE GENOMIC DNA]</scope>
    <source>
        <strain evidence="2 3">1807-2</strain>
    </source>
</reference>
<dbReference type="PATRIC" id="fig|1550241.5.peg.1089"/>
<dbReference type="PIRSF" id="PIRSF000887">
    <property type="entry name" value="Pesterase_MJ0037"/>
    <property type="match status" value="1"/>
</dbReference>
<dbReference type="Gene3D" id="3.60.21.10">
    <property type="match status" value="1"/>
</dbReference>
<dbReference type="InterPro" id="IPR029052">
    <property type="entry name" value="Metallo-depent_PP-like"/>
</dbReference>
<dbReference type="Pfam" id="PF00149">
    <property type="entry name" value="Metallophos"/>
    <property type="match status" value="1"/>
</dbReference>
<feature type="domain" description="Calcineurin-like phosphoesterase" evidence="1">
    <location>
        <begin position="32"/>
        <end position="170"/>
    </location>
</feature>
<dbReference type="STRING" id="1550241.MA03_05175"/>